<keyword evidence="5" id="KW-1185">Reference proteome</keyword>
<dbReference type="RefSeq" id="WP_208338991.1">
    <property type="nucleotide sequence ID" value="NZ_CAWQFN010000472.1"/>
</dbReference>
<protein>
    <submittedName>
        <fullName evidence="4">Bifunctional chorismate mutase/prephenate dehydrogenase</fullName>
        <ecNumber evidence="4">1.3.1.12</ecNumber>
        <ecNumber evidence="4">5.4.99.5</ecNumber>
    </submittedName>
</protein>
<dbReference type="InterPro" id="IPR050812">
    <property type="entry name" value="Preph/Arog_dehydrog"/>
</dbReference>
<dbReference type="GO" id="GO:0004665">
    <property type="term" value="F:prephenate dehydrogenase (NADP+) activity"/>
    <property type="evidence" value="ECO:0007669"/>
    <property type="project" value="InterPro"/>
</dbReference>
<name>A0AAP5I5A3_9CYAN</name>
<dbReference type="Gene3D" id="3.40.50.720">
    <property type="entry name" value="NAD(P)-binding Rossmann-like Domain"/>
    <property type="match status" value="1"/>
</dbReference>
<dbReference type="EMBL" id="JAALHA020000003">
    <property type="protein sequence ID" value="MDR9894974.1"/>
    <property type="molecule type" value="Genomic_DNA"/>
</dbReference>
<evidence type="ECO:0000313" key="5">
    <source>
        <dbReference type="Proteomes" id="UP000667802"/>
    </source>
</evidence>
<gene>
    <name evidence="4" type="primary">tyrA</name>
    <name evidence="4" type="ORF">G7B40_010400</name>
</gene>
<dbReference type="EC" id="5.4.99.5" evidence="4"/>
<evidence type="ECO:0000256" key="1">
    <source>
        <dbReference type="ARBA" id="ARBA00007964"/>
    </source>
</evidence>
<dbReference type="SUPFAM" id="SSF51735">
    <property type="entry name" value="NAD(P)-binding Rossmann-fold domains"/>
    <property type="match status" value="1"/>
</dbReference>
<dbReference type="InterPro" id="IPR036291">
    <property type="entry name" value="NAD(P)-bd_dom_sf"/>
</dbReference>
<proteinExistence type="inferred from homology"/>
<accession>A0AAP5I5A3</accession>
<feature type="domain" description="Prephenate/arogenate dehydrogenase" evidence="3">
    <location>
        <begin position="15"/>
        <end position="269"/>
    </location>
</feature>
<organism evidence="4 5">
    <name type="scientific">Aetokthonos hydrillicola Thurmond2011</name>
    <dbReference type="NCBI Taxonomy" id="2712845"/>
    <lineage>
        <taxon>Bacteria</taxon>
        <taxon>Bacillati</taxon>
        <taxon>Cyanobacteriota</taxon>
        <taxon>Cyanophyceae</taxon>
        <taxon>Nostocales</taxon>
        <taxon>Hapalosiphonaceae</taxon>
        <taxon>Aetokthonos</taxon>
    </lineage>
</organism>
<dbReference type="Gene3D" id="1.10.3660.10">
    <property type="entry name" value="6-phosphogluconate dehydrogenase C-terminal like domain"/>
    <property type="match status" value="1"/>
</dbReference>
<dbReference type="Proteomes" id="UP000667802">
    <property type="component" value="Unassembled WGS sequence"/>
</dbReference>
<keyword evidence="4" id="KW-0413">Isomerase</keyword>
<dbReference type="NCBIfam" id="NF008400">
    <property type="entry name" value="PRK11199.1"/>
    <property type="match status" value="1"/>
</dbReference>
<dbReference type="EC" id="1.3.1.12" evidence="4"/>
<comment type="similarity">
    <text evidence="1">Belongs to the prephenate/arogenate dehydrogenase family.</text>
</comment>
<dbReference type="Pfam" id="PF20463">
    <property type="entry name" value="PDH_C"/>
    <property type="match status" value="1"/>
</dbReference>
<evidence type="ECO:0000259" key="3">
    <source>
        <dbReference type="PROSITE" id="PS51176"/>
    </source>
</evidence>
<dbReference type="GO" id="GO:0008977">
    <property type="term" value="F:prephenate dehydrogenase (NAD+) activity"/>
    <property type="evidence" value="ECO:0007669"/>
    <property type="project" value="UniProtKB-EC"/>
</dbReference>
<evidence type="ECO:0000313" key="4">
    <source>
        <dbReference type="EMBL" id="MDR9894974.1"/>
    </source>
</evidence>
<dbReference type="PROSITE" id="PS51176">
    <property type="entry name" value="PDH_ADH"/>
    <property type="match status" value="1"/>
</dbReference>
<dbReference type="InterPro" id="IPR046826">
    <property type="entry name" value="PDH_N"/>
</dbReference>
<reference evidence="5" key="1">
    <citation type="journal article" date="2021" name="Science">
        <title>Hunting the eagle killer: A cyanobacterial neurotoxin causes vacuolar myelinopathy.</title>
        <authorList>
            <person name="Breinlinger S."/>
            <person name="Phillips T.J."/>
            <person name="Haram B.N."/>
            <person name="Mares J."/>
            <person name="Martinez Yerena J.A."/>
            <person name="Hrouzek P."/>
            <person name="Sobotka R."/>
            <person name="Henderson W.M."/>
            <person name="Schmieder P."/>
            <person name="Williams S.M."/>
            <person name="Lauderdale J.D."/>
            <person name="Wilde H.D."/>
            <person name="Gerrin W."/>
            <person name="Kust A."/>
            <person name="Washington J.W."/>
            <person name="Wagner C."/>
            <person name="Geier B."/>
            <person name="Liebeke M."/>
            <person name="Enke H."/>
            <person name="Niedermeyer T.H.J."/>
            <person name="Wilde S.B."/>
        </authorList>
    </citation>
    <scope>NUCLEOTIDE SEQUENCE [LARGE SCALE GENOMIC DNA]</scope>
    <source>
        <strain evidence="5">Thurmond2011</strain>
    </source>
</reference>
<keyword evidence="2 4" id="KW-0560">Oxidoreductase</keyword>
<dbReference type="InterPro" id="IPR003099">
    <property type="entry name" value="Prephen_DH"/>
</dbReference>
<dbReference type="GO" id="GO:0004106">
    <property type="term" value="F:chorismate mutase activity"/>
    <property type="evidence" value="ECO:0007669"/>
    <property type="project" value="UniProtKB-EC"/>
</dbReference>
<dbReference type="Pfam" id="PF02153">
    <property type="entry name" value="PDH_N"/>
    <property type="match status" value="1"/>
</dbReference>
<dbReference type="GO" id="GO:0070403">
    <property type="term" value="F:NAD+ binding"/>
    <property type="evidence" value="ECO:0007669"/>
    <property type="project" value="InterPro"/>
</dbReference>
<sequence>MSQDLHKQNDRRLSRKVTIIGGRGRMGKFFTDQLVADGHHVSVLQASDWEYAEQLLSHVDLVLVSVPIERTVDVIKQAAKYLKPTTALADLTSVKTEPVQAMLDNHNGPVMGLHPMFGPNVTSFTGQKVIVCSGRNDDSFQWFLDFMSSQGGELILCSPEEHDQMMVIVQATRHFSRFSLGVFLAQETIDIDRSLSLSTTNYSQEIDIVKRLFAQSPLLCVDIMLNSEERCEAITKLANTYSYLAKLVAQKDRAALIEEFQTAQSFFNK</sequence>
<dbReference type="AlphaFoldDB" id="A0AAP5I5A3"/>
<comment type="caution">
    <text evidence="4">The sequence shown here is derived from an EMBL/GenBank/DDBJ whole genome shotgun (WGS) entry which is preliminary data.</text>
</comment>
<dbReference type="PANTHER" id="PTHR21363">
    <property type="entry name" value="PREPHENATE DEHYDROGENASE"/>
    <property type="match status" value="1"/>
</dbReference>
<dbReference type="GO" id="GO:0006571">
    <property type="term" value="P:tyrosine biosynthetic process"/>
    <property type="evidence" value="ECO:0007669"/>
    <property type="project" value="InterPro"/>
</dbReference>
<dbReference type="SUPFAM" id="SSF48179">
    <property type="entry name" value="6-phosphogluconate dehydrogenase C-terminal domain-like"/>
    <property type="match status" value="1"/>
</dbReference>
<dbReference type="InterPro" id="IPR008927">
    <property type="entry name" value="6-PGluconate_DH-like_C_sf"/>
</dbReference>
<dbReference type="InterPro" id="IPR046825">
    <property type="entry name" value="PDH_C"/>
</dbReference>
<dbReference type="PANTHER" id="PTHR21363:SF0">
    <property type="entry name" value="PREPHENATE DEHYDROGENASE [NADP(+)]"/>
    <property type="match status" value="1"/>
</dbReference>
<evidence type="ECO:0000256" key="2">
    <source>
        <dbReference type="ARBA" id="ARBA00023002"/>
    </source>
</evidence>